<dbReference type="Proteomes" id="UP000192907">
    <property type="component" value="Unassembled WGS sequence"/>
</dbReference>
<gene>
    <name evidence="1" type="ORF">SAMN06296036_104242</name>
</gene>
<keyword evidence="2" id="KW-1185">Reference proteome</keyword>
<sequence>MNSLSMSIACLSCAGILAYSSVKNIDNTVTIREPDRTLKVRLDDKPRIDKAVEFLGKVQKRLARGIANAAEREGLSLSTRKNDPKLRNTISFDLTIKPKRESCIIGSLDLMSLHSKYVGSDEFLLTLEDLSNEAQFKIVHKTSLSELMKGKAFEFRLPRRQKLSQYGIFICSLGKGQTCSDHAKGGMIDTFHEHRLVKQKGRKYSGLDRIFAFQHLLVQDKKIRVTNQKAGPKLFAMLSRSLPEQERIRQQGAINLSEKIQKKTSPTDIEIEDGTVTMGLGYHKPGCFL</sequence>
<organism evidence="1 2">
    <name type="scientific">Pseudobacteriovorax antillogorgiicola</name>
    <dbReference type="NCBI Taxonomy" id="1513793"/>
    <lineage>
        <taxon>Bacteria</taxon>
        <taxon>Pseudomonadati</taxon>
        <taxon>Bdellovibrionota</taxon>
        <taxon>Oligoflexia</taxon>
        <taxon>Oligoflexales</taxon>
        <taxon>Pseudobacteriovoracaceae</taxon>
        <taxon>Pseudobacteriovorax</taxon>
    </lineage>
</organism>
<dbReference type="EMBL" id="FWZT01000004">
    <property type="protein sequence ID" value="SMF07794.1"/>
    <property type="molecule type" value="Genomic_DNA"/>
</dbReference>
<name>A0A1Y6BKB3_9BACT</name>
<protein>
    <submittedName>
        <fullName evidence="1">Uncharacterized protein</fullName>
    </submittedName>
</protein>
<reference evidence="2" key="1">
    <citation type="submission" date="2017-04" db="EMBL/GenBank/DDBJ databases">
        <authorList>
            <person name="Varghese N."/>
            <person name="Submissions S."/>
        </authorList>
    </citation>
    <scope>NUCLEOTIDE SEQUENCE [LARGE SCALE GENOMIC DNA]</scope>
    <source>
        <strain evidence="2">RKEM611</strain>
    </source>
</reference>
<dbReference type="RefSeq" id="WP_132316584.1">
    <property type="nucleotide sequence ID" value="NZ_FWZT01000004.1"/>
</dbReference>
<evidence type="ECO:0000313" key="2">
    <source>
        <dbReference type="Proteomes" id="UP000192907"/>
    </source>
</evidence>
<accession>A0A1Y6BKB3</accession>
<dbReference type="AlphaFoldDB" id="A0A1Y6BKB3"/>
<evidence type="ECO:0000313" key="1">
    <source>
        <dbReference type="EMBL" id="SMF07794.1"/>
    </source>
</evidence>
<proteinExistence type="predicted"/>